<dbReference type="GeneID" id="67442378"/>
<name>A0ABX8XDM0_SHEPU</name>
<accession>A0ABX8XDM0</accession>
<dbReference type="RefSeq" id="WP_025008429.1">
    <property type="nucleotide sequence ID" value="NZ_BMPK01000004.1"/>
</dbReference>
<reference evidence="1 2" key="1">
    <citation type="submission" date="2021-08" db="EMBL/GenBank/DDBJ databases">
        <title>Shewanella putrefaciens YZ-J, complete genome.</title>
        <authorList>
            <person name="Yi Z."/>
        </authorList>
    </citation>
    <scope>NUCLEOTIDE SEQUENCE [LARGE SCALE GENOMIC DNA]</scope>
    <source>
        <strain evidence="1 2">YZ-J</strain>
    </source>
</reference>
<dbReference type="Proteomes" id="UP000827084">
    <property type="component" value="Chromosome"/>
</dbReference>
<protein>
    <submittedName>
        <fullName evidence="1">Uncharacterized protein</fullName>
    </submittedName>
</protein>
<proteinExistence type="predicted"/>
<gene>
    <name evidence="1" type="ORF">K3G22_03920</name>
</gene>
<dbReference type="EMBL" id="CP080635">
    <property type="protein sequence ID" value="QYX73579.1"/>
    <property type="molecule type" value="Genomic_DNA"/>
</dbReference>
<organism evidence="1 2">
    <name type="scientific">Shewanella putrefaciens</name>
    <name type="common">Pseudomonas putrefaciens</name>
    <dbReference type="NCBI Taxonomy" id="24"/>
    <lineage>
        <taxon>Bacteria</taxon>
        <taxon>Pseudomonadati</taxon>
        <taxon>Pseudomonadota</taxon>
        <taxon>Gammaproteobacteria</taxon>
        <taxon>Alteromonadales</taxon>
        <taxon>Shewanellaceae</taxon>
        <taxon>Shewanella</taxon>
    </lineage>
</organism>
<evidence type="ECO:0000313" key="2">
    <source>
        <dbReference type="Proteomes" id="UP000827084"/>
    </source>
</evidence>
<sequence>MNYYKLGINSESKKWMGYMNPSSFFIDGEGNELSDVKLSAIQSGFKGVLYFNALKEGKSPPVVSVGSRLLAFNEDVFFADYINVSGVQLIPFINRHNNLKYVLMHVFNYIDCVDWECSRIERWPLGYIPEVWESKHGRFFIEPVVNKDKIPEHLDAFRLYEWGGAFNIIISEAFKDKLLSVEFDSSLLDFKPLSLK</sequence>
<keyword evidence="2" id="KW-1185">Reference proteome</keyword>
<evidence type="ECO:0000313" key="1">
    <source>
        <dbReference type="EMBL" id="QYX73579.1"/>
    </source>
</evidence>